<feature type="region of interest" description="Disordered" evidence="1">
    <location>
        <begin position="641"/>
        <end position="677"/>
    </location>
</feature>
<sequence length="720" mass="78256">MAVDVGKSSSEASLSRKAEGGGLWDPAEVEMDYPELAGSLRRLLGAEEAKPCPQGTESAAMSGRSRLATGVTQGGSSCHREASSESPSGSPRARASLSETERLLIYGGDGDGHRRGGGERCLSSGEQQVRGLYVQVIRSASSFSTLSSEENGLSEELSRSLPAGAEVPSPAATTDGAFHRRRGAAEGRVPKPFRPLLDDHAIRERIREMSSYQADYWACAIPDSLPPSPDRRSPHWNPHKEYEDLLDYAYPLKPRYKLGKVPEPFLHDSGIGLDSFSVSPEGTSRSTKNGRRRFVASAARSSTPGPGKRGCSGAGSSYEPLPVAKSASSQPSRGLAEDVTAEPAGLGSPGRPSAGGRSWCSRGSPFPNHKGQAKSASRFLPTTRVLPLRKEWEEEEDDEEFLSLPPRLRELERLAHFLSDLSLTIRTPGQDHRHLPGHSQGRQPLPSASAPLGEAGGRDKRGNIEDRPGLWNPCRSRKLSWENPGWCGQIRRDSLRGLRLPTGLGDALDGTCLNELRVKGRGFLKPRWLTYCCPSSTFGQVFCCQLEELIRWLYGVADVTEAALLFSFPSQEFRKDVANHRSLTESVLERGEALLDCMASNSPALKDTLGLIAKQSAELESHAERLYESVRAALMKPKKGLRAMAAPRREDPVTRGGEGGQQAQRLPKSLGQRGQKGKGNFLVGWVWFSPQRKKFCVPSRGGEGKRVNSGVKIRARKLVG</sequence>
<accession>A0A8C3KC61</accession>
<feature type="region of interest" description="Disordered" evidence="1">
    <location>
        <begin position="428"/>
        <end position="466"/>
    </location>
</feature>
<feature type="region of interest" description="Disordered" evidence="1">
    <location>
        <begin position="47"/>
        <end position="123"/>
    </location>
</feature>
<proteinExistence type="predicted"/>
<reference evidence="2" key="1">
    <citation type="submission" date="2025-08" db="UniProtKB">
        <authorList>
            <consortium name="Ensembl"/>
        </authorList>
    </citation>
    <scope>IDENTIFICATION</scope>
</reference>
<feature type="compositionally biased region" description="Low complexity" evidence="1">
    <location>
        <begin position="144"/>
        <end position="161"/>
    </location>
</feature>
<dbReference type="Ensembl" id="ENSCPGT00000022160.1">
    <property type="protein sequence ID" value="ENSCPGP00000020224.1"/>
    <property type="gene ID" value="ENSCPGG00000014173.1"/>
</dbReference>
<evidence type="ECO:0000313" key="2">
    <source>
        <dbReference type="Ensembl" id="ENSCPGP00000020224.1"/>
    </source>
</evidence>
<feature type="compositionally biased region" description="Low complexity" evidence="1">
    <location>
        <begin position="343"/>
        <end position="358"/>
    </location>
</feature>
<feature type="region of interest" description="Disordered" evidence="1">
    <location>
        <begin position="1"/>
        <end position="29"/>
    </location>
</feature>
<reference evidence="2" key="2">
    <citation type="submission" date="2025-09" db="UniProtKB">
        <authorList>
            <consortium name="Ensembl"/>
        </authorList>
    </citation>
    <scope>IDENTIFICATION</scope>
</reference>
<evidence type="ECO:0000313" key="3">
    <source>
        <dbReference type="Proteomes" id="UP000694419"/>
    </source>
</evidence>
<keyword evidence="3" id="KW-1185">Reference proteome</keyword>
<name>A0A8C3KC61_9CHAR</name>
<feature type="region of interest" description="Disordered" evidence="1">
    <location>
        <begin position="144"/>
        <end position="192"/>
    </location>
</feature>
<dbReference type="Proteomes" id="UP000694419">
    <property type="component" value="Unplaced"/>
</dbReference>
<evidence type="ECO:0000256" key="1">
    <source>
        <dbReference type="SAM" id="MobiDB-lite"/>
    </source>
</evidence>
<feature type="region of interest" description="Disordered" evidence="1">
    <location>
        <begin position="269"/>
        <end position="379"/>
    </location>
</feature>
<organism evidence="2 3">
    <name type="scientific">Calidris pygmaea</name>
    <name type="common">Spoon-billed sandpiper</name>
    <dbReference type="NCBI Taxonomy" id="425635"/>
    <lineage>
        <taxon>Eukaryota</taxon>
        <taxon>Metazoa</taxon>
        <taxon>Chordata</taxon>
        <taxon>Craniata</taxon>
        <taxon>Vertebrata</taxon>
        <taxon>Euteleostomi</taxon>
        <taxon>Archelosauria</taxon>
        <taxon>Archosauria</taxon>
        <taxon>Dinosauria</taxon>
        <taxon>Saurischia</taxon>
        <taxon>Theropoda</taxon>
        <taxon>Coelurosauria</taxon>
        <taxon>Aves</taxon>
        <taxon>Neognathae</taxon>
        <taxon>Neoaves</taxon>
        <taxon>Charadriiformes</taxon>
        <taxon>Scolopacidae</taxon>
        <taxon>Calidris</taxon>
    </lineage>
</organism>
<protein>
    <submittedName>
        <fullName evidence="2">Centrosomal protein 68</fullName>
    </submittedName>
</protein>
<feature type="compositionally biased region" description="Polar residues" evidence="1">
    <location>
        <begin position="276"/>
        <end position="287"/>
    </location>
</feature>
<feature type="compositionally biased region" description="Basic and acidic residues" evidence="1">
    <location>
        <begin position="456"/>
        <end position="466"/>
    </location>
</feature>
<dbReference type="AlphaFoldDB" id="A0A8C3KC61"/>